<comment type="caution">
    <text evidence="2">The sequence shown here is derived from an EMBL/GenBank/DDBJ whole genome shotgun (WGS) entry which is preliminary data.</text>
</comment>
<reference evidence="2 3" key="1">
    <citation type="submission" date="2024-11" db="EMBL/GenBank/DDBJ databases">
        <title>A near-complete genome assembly of Cinchona calisaya.</title>
        <authorList>
            <person name="Lian D.C."/>
            <person name="Zhao X.W."/>
            <person name="Wei L."/>
        </authorList>
    </citation>
    <scope>NUCLEOTIDE SEQUENCE [LARGE SCALE GENOMIC DNA]</scope>
    <source>
        <tissue evidence="2">Nenye</tissue>
    </source>
</reference>
<dbReference type="EMBL" id="JBJUIK010000009">
    <property type="protein sequence ID" value="KAL3518693.1"/>
    <property type="molecule type" value="Genomic_DNA"/>
</dbReference>
<dbReference type="PANTHER" id="PTHR19338:SF73">
    <property type="entry name" value="DISEASE RESISTANCE PROTEIN RGA2-LIKE"/>
    <property type="match status" value="1"/>
</dbReference>
<evidence type="ECO:0000313" key="2">
    <source>
        <dbReference type="EMBL" id="KAL3518693.1"/>
    </source>
</evidence>
<dbReference type="InterPro" id="IPR027417">
    <property type="entry name" value="P-loop_NTPase"/>
</dbReference>
<evidence type="ECO:0000313" key="3">
    <source>
        <dbReference type="Proteomes" id="UP001630127"/>
    </source>
</evidence>
<dbReference type="Pfam" id="PF00931">
    <property type="entry name" value="NB-ARC"/>
    <property type="match status" value="1"/>
</dbReference>
<sequence length="165" mass="18587">MKAEFVIHSLRGSDPSDSSCLPFNTIADDIKLIKVEVLEFDHHERDFESQNVSKILTIETSQSSTWKMNEVMVDLVDEVEIIVDQLTRGSKKLDIVSIVGMPGLGKTTLAKKVYNNPKVRCHFHTFAWCCVSEVYNRKTLLLGILVCIAPDLSVQYDAKNEDDLA</sequence>
<dbReference type="PANTHER" id="PTHR19338">
    <property type="entry name" value="TRANSLOCASE OF INNER MITOCHONDRIAL MEMBRANE 13 HOMOLOG"/>
    <property type="match status" value="1"/>
</dbReference>
<feature type="domain" description="NB-ARC" evidence="1">
    <location>
        <begin position="78"/>
        <end position="148"/>
    </location>
</feature>
<name>A0ABD2ZI41_9GENT</name>
<accession>A0ABD2ZI41</accession>
<dbReference type="Gene3D" id="3.40.50.300">
    <property type="entry name" value="P-loop containing nucleotide triphosphate hydrolases"/>
    <property type="match status" value="1"/>
</dbReference>
<protein>
    <recommendedName>
        <fullName evidence="1">NB-ARC domain-containing protein</fullName>
    </recommendedName>
</protein>
<dbReference type="SUPFAM" id="SSF52540">
    <property type="entry name" value="P-loop containing nucleoside triphosphate hydrolases"/>
    <property type="match status" value="1"/>
</dbReference>
<keyword evidence="3" id="KW-1185">Reference proteome</keyword>
<evidence type="ECO:0000259" key="1">
    <source>
        <dbReference type="Pfam" id="PF00931"/>
    </source>
</evidence>
<dbReference type="Proteomes" id="UP001630127">
    <property type="component" value="Unassembled WGS sequence"/>
</dbReference>
<dbReference type="InterPro" id="IPR002182">
    <property type="entry name" value="NB-ARC"/>
</dbReference>
<gene>
    <name evidence="2" type="ORF">ACH5RR_021282</name>
</gene>
<dbReference type="AlphaFoldDB" id="A0ABD2ZI41"/>
<organism evidence="2 3">
    <name type="scientific">Cinchona calisaya</name>
    <dbReference type="NCBI Taxonomy" id="153742"/>
    <lineage>
        <taxon>Eukaryota</taxon>
        <taxon>Viridiplantae</taxon>
        <taxon>Streptophyta</taxon>
        <taxon>Embryophyta</taxon>
        <taxon>Tracheophyta</taxon>
        <taxon>Spermatophyta</taxon>
        <taxon>Magnoliopsida</taxon>
        <taxon>eudicotyledons</taxon>
        <taxon>Gunneridae</taxon>
        <taxon>Pentapetalae</taxon>
        <taxon>asterids</taxon>
        <taxon>lamiids</taxon>
        <taxon>Gentianales</taxon>
        <taxon>Rubiaceae</taxon>
        <taxon>Cinchonoideae</taxon>
        <taxon>Cinchoneae</taxon>
        <taxon>Cinchona</taxon>
    </lineage>
</organism>
<proteinExistence type="predicted"/>